<dbReference type="Pfam" id="PF02902">
    <property type="entry name" value="Peptidase_C48"/>
    <property type="match status" value="1"/>
</dbReference>
<dbReference type="GO" id="GO:0006508">
    <property type="term" value="P:proteolysis"/>
    <property type="evidence" value="ECO:0007669"/>
    <property type="project" value="UniProtKB-KW"/>
</dbReference>
<evidence type="ECO:0000256" key="3">
    <source>
        <dbReference type="ARBA" id="ARBA00022801"/>
    </source>
</evidence>
<dbReference type="SUPFAM" id="SSF54001">
    <property type="entry name" value="Cysteine proteinases"/>
    <property type="match status" value="1"/>
</dbReference>
<dbReference type="GO" id="GO:0008233">
    <property type="term" value="F:peptidase activity"/>
    <property type="evidence" value="ECO:0007669"/>
    <property type="project" value="UniProtKB-KW"/>
</dbReference>
<dbReference type="EMBL" id="JBFOLK010000003">
    <property type="protein sequence ID" value="KAL2527036.1"/>
    <property type="molecule type" value="Genomic_DNA"/>
</dbReference>
<comment type="similarity">
    <text evidence="1">Belongs to the peptidase C48 family.</text>
</comment>
<evidence type="ECO:0000256" key="1">
    <source>
        <dbReference type="ARBA" id="ARBA00005234"/>
    </source>
</evidence>
<reference evidence="6" key="1">
    <citation type="submission" date="2024-07" db="EMBL/GenBank/DDBJ databases">
        <title>Two chromosome-level genome assemblies of Korean endemic species Abeliophyllum distichum and Forsythia ovata (Oleaceae).</title>
        <authorList>
            <person name="Jang H."/>
        </authorList>
    </citation>
    <scope>NUCLEOTIDE SEQUENCE [LARGE SCALE GENOMIC DNA]</scope>
</reference>
<comment type="caution">
    <text evidence="5">The sequence shown here is derived from an EMBL/GenBank/DDBJ whole genome shotgun (WGS) entry which is preliminary data.</text>
</comment>
<dbReference type="Proteomes" id="UP001604336">
    <property type="component" value="Unassembled WGS sequence"/>
</dbReference>
<keyword evidence="3" id="KW-0378">Hydrolase</keyword>
<organism evidence="5 6">
    <name type="scientific">Abeliophyllum distichum</name>
    <dbReference type="NCBI Taxonomy" id="126358"/>
    <lineage>
        <taxon>Eukaryota</taxon>
        <taxon>Viridiplantae</taxon>
        <taxon>Streptophyta</taxon>
        <taxon>Embryophyta</taxon>
        <taxon>Tracheophyta</taxon>
        <taxon>Spermatophyta</taxon>
        <taxon>Magnoliopsida</taxon>
        <taxon>eudicotyledons</taxon>
        <taxon>Gunneridae</taxon>
        <taxon>Pentapetalae</taxon>
        <taxon>asterids</taxon>
        <taxon>lamiids</taxon>
        <taxon>Lamiales</taxon>
        <taxon>Oleaceae</taxon>
        <taxon>Forsythieae</taxon>
        <taxon>Abeliophyllum</taxon>
    </lineage>
</organism>
<dbReference type="InterPro" id="IPR003653">
    <property type="entry name" value="Peptidase_C48_C"/>
</dbReference>
<gene>
    <name evidence="5" type="ORF">Adt_12090</name>
</gene>
<protein>
    <submittedName>
        <fullName evidence="5">Ulp1 protease family</fullName>
    </submittedName>
</protein>
<evidence type="ECO:0000259" key="4">
    <source>
        <dbReference type="PROSITE" id="PS50600"/>
    </source>
</evidence>
<evidence type="ECO:0000256" key="2">
    <source>
        <dbReference type="ARBA" id="ARBA00022670"/>
    </source>
</evidence>
<dbReference type="AlphaFoldDB" id="A0ABD1UPS0"/>
<feature type="domain" description="Ubiquitin-like protease family profile" evidence="4">
    <location>
        <begin position="1"/>
        <end position="92"/>
    </location>
</feature>
<accession>A0ABD1UPS0</accession>
<keyword evidence="6" id="KW-1185">Reference proteome</keyword>
<dbReference type="Gene3D" id="3.40.395.10">
    <property type="entry name" value="Adenoviral Proteinase, Chain A"/>
    <property type="match status" value="1"/>
</dbReference>
<dbReference type="InterPro" id="IPR038765">
    <property type="entry name" value="Papain-like_cys_pep_sf"/>
</dbReference>
<evidence type="ECO:0000313" key="5">
    <source>
        <dbReference type="EMBL" id="KAL2527036.1"/>
    </source>
</evidence>
<evidence type="ECO:0000313" key="6">
    <source>
        <dbReference type="Proteomes" id="UP001604336"/>
    </source>
</evidence>
<name>A0ABD1UPS0_9LAMI</name>
<keyword evidence="2 5" id="KW-0645">Protease</keyword>
<proteinExistence type="inferred from homology"/>
<dbReference type="PROSITE" id="PS50600">
    <property type="entry name" value="ULP_PROTEASE"/>
    <property type="match status" value="1"/>
</dbReference>
<sequence>MDKRAHWILGHFDIAKWQLDVYNSVYKTIRDYTVMEAIQPLSNTIPQLLRQSKVLKFEAPDSPLTFRIHKGIPQQTNGGDCGIFIIKYAEYIHEMKISTMPNPFDTKLARHNMVVHMYKYAIEKPDVQCGQASR</sequence>